<keyword evidence="3" id="KW-1185">Reference proteome</keyword>
<evidence type="ECO:0000313" key="3">
    <source>
        <dbReference type="Proteomes" id="UP001597116"/>
    </source>
</evidence>
<proteinExistence type="predicted"/>
<accession>A0ABW3Q4F7</accession>
<dbReference type="CDD" id="cd06259">
    <property type="entry name" value="YdcF-like"/>
    <property type="match status" value="1"/>
</dbReference>
<comment type="caution">
    <text evidence="2">The sequence shown here is derived from an EMBL/GenBank/DDBJ whole genome shotgun (WGS) entry which is preliminary data.</text>
</comment>
<dbReference type="RefSeq" id="WP_265992453.1">
    <property type="nucleotide sequence ID" value="NZ_CP110973.1"/>
</dbReference>
<dbReference type="PANTHER" id="PTHR30336">
    <property type="entry name" value="INNER MEMBRANE PROTEIN, PROBABLE PERMEASE"/>
    <property type="match status" value="1"/>
</dbReference>
<dbReference type="PANTHER" id="PTHR30336:SF20">
    <property type="entry name" value="DUF218 DOMAIN-CONTAINING PROTEIN"/>
    <property type="match status" value="1"/>
</dbReference>
<organism evidence="2 3">
    <name type="scientific">Larkinella insperata</name>
    <dbReference type="NCBI Taxonomy" id="332158"/>
    <lineage>
        <taxon>Bacteria</taxon>
        <taxon>Pseudomonadati</taxon>
        <taxon>Bacteroidota</taxon>
        <taxon>Cytophagia</taxon>
        <taxon>Cytophagales</taxon>
        <taxon>Spirosomataceae</taxon>
        <taxon>Larkinella</taxon>
    </lineage>
</organism>
<feature type="domain" description="DUF218" evidence="1">
    <location>
        <begin position="29"/>
        <end position="161"/>
    </location>
</feature>
<dbReference type="Proteomes" id="UP001597116">
    <property type="component" value="Unassembled WGS sequence"/>
</dbReference>
<dbReference type="Gene3D" id="3.40.50.620">
    <property type="entry name" value="HUPs"/>
    <property type="match status" value="1"/>
</dbReference>
<dbReference type="InterPro" id="IPR051599">
    <property type="entry name" value="Cell_Envelope_Assoc"/>
</dbReference>
<gene>
    <name evidence="2" type="ORF">ACFQ4C_12545</name>
</gene>
<name>A0ABW3Q4F7_9BACT</name>
<sequence>MAQIPASIHNLAKILWNYHRLDQPLEPADAILVLCSYDKRVAERAAQLWLDGWAPLLIFSGGLGVITRALWSEPEADQFARIALDMGVPAEAILIENQSTNTGENVLFTRQLLADRNLDPASFLLVQKPYMERRSYATFRKVWPQKTARVTSPQVPYEEYLDSYSNPDLSPKQIIHIMVGDLQRIREYPAKGFQIPQEIPQEVWEAYETLVKAGYNQHLIKE</sequence>
<dbReference type="Pfam" id="PF02698">
    <property type="entry name" value="DUF218"/>
    <property type="match status" value="1"/>
</dbReference>
<dbReference type="InterPro" id="IPR014729">
    <property type="entry name" value="Rossmann-like_a/b/a_fold"/>
</dbReference>
<evidence type="ECO:0000259" key="1">
    <source>
        <dbReference type="Pfam" id="PF02698"/>
    </source>
</evidence>
<reference evidence="3" key="1">
    <citation type="journal article" date="2019" name="Int. J. Syst. Evol. Microbiol.">
        <title>The Global Catalogue of Microorganisms (GCM) 10K type strain sequencing project: providing services to taxonomists for standard genome sequencing and annotation.</title>
        <authorList>
            <consortium name="The Broad Institute Genomics Platform"/>
            <consortium name="The Broad Institute Genome Sequencing Center for Infectious Disease"/>
            <person name="Wu L."/>
            <person name="Ma J."/>
        </authorList>
    </citation>
    <scope>NUCLEOTIDE SEQUENCE [LARGE SCALE GENOMIC DNA]</scope>
    <source>
        <strain evidence="3">CCUG 55608</strain>
    </source>
</reference>
<dbReference type="InterPro" id="IPR003848">
    <property type="entry name" value="DUF218"/>
</dbReference>
<evidence type="ECO:0000313" key="2">
    <source>
        <dbReference type="EMBL" id="MFD1141947.1"/>
    </source>
</evidence>
<dbReference type="EMBL" id="JBHTLP010000008">
    <property type="protein sequence ID" value="MFD1141947.1"/>
    <property type="molecule type" value="Genomic_DNA"/>
</dbReference>
<protein>
    <submittedName>
        <fullName evidence="2">YdcF family protein</fullName>
    </submittedName>
</protein>